<dbReference type="Proteomes" id="UP000053647">
    <property type="component" value="Unassembled WGS sequence"/>
</dbReference>
<dbReference type="EMBL" id="KN819360">
    <property type="protein sequence ID" value="KIJ12734.1"/>
    <property type="molecule type" value="Genomic_DNA"/>
</dbReference>
<organism evidence="1 2">
    <name type="scientific">Paxillus involutus ATCC 200175</name>
    <dbReference type="NCBI Taxonomy" id="664439"/>
    <lineage>
        <taxon>Eukaryota</taxon>
        <taxon>Fungi</taxon>
        <taxon>Dikarya</taxon>
        <taxon>Basidiomycota</taxon>
        <taxon>Agaricomycotina</taxon>
        <taxon>Agaricomycetes</taxon>
        <taxon>Agaricomycetidae</taxon>
        <taxon>Boletales</taxon>
        <taxon>Paxilineae</taxon>
        <taxon>Paxillaceae</taxon>
        <taxon>Paxillus</taxon>
    </lineage>
</organism>
<name>A0A0C9SUI5_PAXIN</name>
<evidence type="ECO:0000313" key="1">
    <source>
        <dbReference type="EMBL" id="KIJ12734.1"/>
    </source>
</evidence>
<sequence>MLSTRWRRGQIEPSNGGAAIELLPSIADLDHLPDFDTIIKLPEETDVNAETFKPAFEQLPALVQEQRADIDFSSIHYAVLDS</sequence>
<protein>
    <submittedName>
        <fullName evidence="1">Uncharacterized protein</fullName>
    </submittedName>
</protein>
<dbReference type="HOGENOM" id="CLU_2558932_0_0_1"/>
<gene>
    <name evidence="1" type="ORF">PAXINDRAFT_14497</name>
</gene>
<reference evidence="1 2" key="1">
    <citation type="submission" date="2014-06" db="EMBL/GenBank/DDBJ databases">
        <authorList>
            <consortium name="DOE Joint Genome Institute"/>
            <person name="Kuo A."/>
            <person name="Kohler A."/>
            <person name="Nagy L.G."/>
            <person name="Floudas D."/>
            <person name="Copeland A."/>
            <person name="Barry K.W."/>
            <person name="Cichocki N."/>
            <person name="Veneault-Fourrey C."/>
            <person name="LaButti K."/>
            <person name="Lindquist E.A."/>
            <person name="Lipzen A."/>
            <person name="Lundell T."/>
            <person name="Morin E."/>
            <person name="Murat C."/>
            <person name="Sun H."/>
            <person name="Tunlid A."/>
            <person name="Henrissat B."/>
            <person name="Grigoriev I.V."/>
            <person name="Hibbett D.S."/>
            <person name="Martin F."/>
            <person name="Nordberg H.P."/>
            <person name="Cantor M.N."/>
            <person name="Hua S.X."/>
        </authorList>
    </citation>
    <scope>NUCLEOTIDE SEQUENCE [LARGE SCALE GENOMIC DNA]</scope>
    <source>
        <strain evidence="1 2">ATCC 200175</strain>
    </source>
</reference>
<reference evidence="2" key="2">
    <citation type="submission" date="2015-01" db="EMBL/GenBank/DDBJ databases">
        <title>Evolutionary Origins and Diversification of the Mycorrhizal Mutualists.</title>
        <authorList>
            <consortium name="DOE Joint Genome Institute"/>
            <consortium name="Mycorrhizal Genomics Consortium"/>
            <person name="Kohler A."/>
            <person name="Kuo A."/>
            <person name="Nagy L.G."/>
            <person name="Floudas D."/>
            <person name="Copeland A."/>
            <person name="Barry K.W."/>
            <person name="Cichocki N."/>
            <person name="Veneault-Fourrey C."/>
            <person name="LaButti K."/>
            <person name="Lindquist E.A."/>
            <person name="Lipzen A."/>
            <person name="Lundell T."/>
            <person name="Morin E."/>
            <person name="Murat C."/>
            <person name="Riley R."/>
            <person name="Ohm R."/>
            <person name="Sun H."/>
            <person name="Tunlid A."/>
            <person name="Henrissat B."/>
            <person name="Grigoriev I.V."/>
            <person name="Hibbett D.S."/>
            <person name="Martin F."/>
        </authorList>
    </citation>
    <scope>NUCLEOTIDE SEQUENCE [LARGE SCALE GENOMIC DNA]</scope>
    <source>
        <strain evidence="2">ATCC 200175</strain>
    </source>
</reference>
<evidence type="ECO:0000313" key="2">
    <source>
        <dbReference type="Proteomes" id="UP000053647"/>
    </source>
</evidence>
<accession>A0A0C9SUI5</accession>
<dbReference type="AlphaFoldDB" id="A0A0C9SUI5"/>
<proteinExistence type="predicted"/>
<keyword evidence="2" id="KW-1185">Reference proteome</keyword>